<accession>A4Y8Z4</accession>
<evidence type="ECO:0000313" key="2">
    <source>
        <dbReference type="EMBL" id="ABP76427.1"/>
    </source>
</evidence>
<dbReference type="Pfam" id="PF11086">
    <property type="entry name" value="DUF2878"/>
    <property type="match status" value="1"/>
</dbReference>
<feature type="transmembrane region" description="Helical" evidence="1">
    <location>
        <begin position="112"/>
        <end position="131"/>
    </location>
</feature>
<protein>
    <recommendedName>
        <fullName evidence="3">DUF2878 domain-containing protein</fullName>
    </recommendedName>
</protein>
<evidence type="ECO:0000256" key="1">
    <source>
        <dbReference type="SAM" id="Phobius"/>
    </source>
</evidence>
<feature type="transmembrane region" description="Helical" evidence="1">
    <location>
        <begin position="50"/>
        <end position="73"/>
    </location>
</feature>
<sequence length="217" mass="24825">MSVNMKPVLSIPSDRSASAYALLSRDCPKSRGFIIYNAVSFQLVWWSSVLWLNLSLTLTIPLLLLHFILLIVLGKRQCYKLDWMLILKLAPIGMAIDTLLVIFGVFEFAIFPWWLICLWLHFILSLHYSLAFMRHWPLFLQVIIGGIFGCLSYVAGAKMSAVAFPFELISTSIVLAMIWCLLFPLLLHLTHSNSLMAFKTLLLSCQRVFNRGTDRRL</sequence>
<dbReference type="AlphaFoldDB" id="A4Y8Z4"/>
<dbReference type="InterPro" id="IPR021306">
    <property type="entry name" value="DUF2878"/>
</dbReference>
<keyword evidence="1" id="KW-1133">Transmembrane helix</keyword>
<feature type="transmembrane region" description="Helical" evidence="1">
    <location>
        <begin position="85"/>
        <end position="106"/>
    </location>
</feature>
<dbReference type="STRING" id="319224.Sputcn32_2708"/>
<proteinExistence type="predicted"/>
<gene>
    <name evidence="2" type="ordered locus">Sputcn32_2708</name>
</gene>
<dbReference type="KEGG" id="spc:Sputcn32_2708"/>
<evidence type="ECO:0008006" key="3">
    <source>
        <dbReference type="Google" id="ProtNLM"/>
    </source>
</evidence>
<reference evidence="2" key="1">
    <citation type="submission" date="2007-04" db="EMBL/GenBank/DDBJ databases">
        <title>Complete sequence of Shewanella putrefaciens CN-32.</title>
        <authorList>
            <consortium name="US DOE Joint Genome Institute"/>
            <person name="Copeland A."/>
            <person name="Lucas S."/>
            <person name="Lapidus A."/>
            <person name="Barry K."/>
            <person name="Detter J.C."/>
            <person name="Glavina del Rio T."/>
            <person name="Hammon N."/>
            <person name="Israni S."/>
            <person name="Dalin E."/>
            <person name="Tice H."/>
            <person name="Pitluck S."/>
            <person name="Chain P."/>
            <person name="Malfatti S."/>
            <person name="Shin M."/>
            <person name="Vergez L."/>
            <person name="Schmutz J."/>
            <person name="Larimer F."/>
            <person name="Land M."/>
            <person name="Hauser L."/>
            <person name="Kyrpides N."/>
            <person name="Mikhailova N."/>
            <person name="Romine M.F."/>
            <person name="Fredrickson J."/>
            <person name="Tiedje J."/>
            <person name="Richardson P."/>
        </authorList>
    </citation>
    <scope>NUCLEOTIDE SEQUENCE [LARGE SCALE GENOMIC DNA]</scope>
    <source>
        <strain evidence="2">CN-32</strain>
    </source>
</reference>
<name>A4Y8Z4_SHEPC</name>
<dbReference type="eggNOG" id="ENOG502ZYVF">
    <property type="taxonomic scope" value="Bacteria"/>
</dbReference>
<organism evidence="2">
    <name type="scientific">Shewanella putrefaciens (strain CN-32 / ATCC BAA-453)</name>
    <dbReference type="NCBI Taxonomy" id="319224"/>
    <lineage>
        <taxon>Bacteria</taxon>
        <taxon>Pseudomonadati</taxon>
        <taxon>Pseudomonadota</taxon>
        <taxon>Gammaproteobacteria</taxon>
        <taxon>Alteromonadales</taxon>
        <taxon>Shewanellaceae</taxon>
        <taxon>Shewanella</taxon>
    </lineage>
</organism>
<keyword evidence="1" id="KW-0812">Transmembrane</keyword>
<dbReference type="EMBL" id="CP000681">
    <property type="protein sequence ID" value="ABP76427.1"/>
    <property type="molecule type" value="Genomic_DNA"/>
</dbReference>
<feature type="transmembrane region" description="Helical" evidence="1">
    <location>
        <begin position="168"/>
        <end position="189"/>
    </location>
</feature>
<dbReference type="HOGENOM" id="CLU_110723_0_0_6"/>
<feature type="transmembrane region" description="Helical" evidence="1">
    <location>
        <begin position="138"/>
        <end position="156"/>
    </location>
</feature>
<keyword evidence="1" id="KW-0472">Membrane</keyword>